<feature type="transmembrane region" description="Helical" evidence="7">
    <location>
        <begin position="281"/>
        <end position="305"/>
    </location>
</feature>
<dbReference type="PANTHER" id="PTHR30572">
    <property type="entry name" value="MEMBRANE COMPONENT OF TRANSPORTER-RELATED"/>
    <property type="match status" value="1"/>
</dbReference>
<feature type="transmembrane region" description="Helical" evidence="7">
    <location>
        <begin position="337"/>
        <end position="362"/>
    </location>
</feature>
<proteinExistence type="inferred from homology"/>
<keyword evidence="4 7" id="KW-1133">Transmembrane helix</keyword>
<feature type="transmembrane region" description="Helical" evidence="7">
    <location>
        <begin position="809"/>
        <end position="833"/>
    </location>
</feature>
<feature type="transmembrane region" description="Helical" evidence="7">
    <location>
        <begin position="845"/>
        <end position="868"/>
    </location>
</feature>
<evidence type="ECO:0000256" key="1">
    <source>
        <dbReference type="ARBA" id="ARBA00004651"/>
    </source>
</evidence>
<organism evidence="9">
    <name type="scientific">Blautia glucerasea</name>
    <dbReference type="NCBI Taxonomy" id="536633"/>
    <lineage>
        <taxon>Bacteria</taxon>
        <taxon>Bacillati</taxon>
        <taxon>Bacillota</taxon>
        <taxon>Clostridia</taxon>
        <taxon>Lachnospirales</taxon>
        <taxon>Lachnospiraceae</taxon>
        <taxon>Blautia</taxon>
    </lineage>
</organism>
<dbReference type="InterPro" id="IPR003838">
    <property type="entry name" value="ABC3_permease_C"/>
</dbReference>
<evidence type="ECO:0000256" key="3">
    <source>
        <dbReference type="ARBA" id="ARBA00022692"/>
    </source>
</evidence>
<dbReference type="GO" id="GO:0022857">
    <property type="term" value="F:transmembrane transporter activity"/>
    <property type="evidence" value="ECO:0007669"/>
    <property type="project" value="TreeGrafter"/>
</dbReference>
<evidence type="ECO:0000256" key="2">
    <source>
        <dbReference type="ARBA" id="ARBA00022475"/>
    </source>
</evidence>
<evidence type="ECO:0000256" key="6">
    <source>
        <dbReference type="ARBA" id="ARBA00038076"/>
    </source>
</evidence>
<keyword evidence="5 7" id="KW-0472">Membrane</keyword>
<evidence type="ECO:0000259" key="8">
    <source>
        <dbReference type="Pfam" id="PF02687"/>
    </source>
</evidence>
<comment type="similarity">
    <text evidence="6">Belongs to the ABC-4 integral membrane protein family.</text>
</comment>
<feature type="transmembrane region" description="Helical" evidence="7">
    <location>
        <begin position="451"/>
        <end position="471"/>
    </location>
</feature>
<keyword evidence="2" id="KW-1003">Cell membrane</keyword>
<evidence type="ECO:0000256" key="7">
    <source>
        <dbReference type="SAM" id="Phobius"/>
    </source>
</evidence>
<comment type="subcellular location">
    <subcellularLocation>
        <location evidence="1">Cell membrane</location>
        <topology evidence="1">Multi-pass membrane protein</topology>
    </subcellularLocation>
</comment>
<keyword evidence="3 7" id="KW-0812">Transmembrane</keyword>
<dbReference type="InterPro" id="IPR050250">
    <property type="entry name" value="Macrolide_Exporter_MacB"/>
</dbReference>
<sequence length="885" mass="99525">MKNNNKKVVSQLSLRSLKNNKMRNIFAIAAIALTCMMFTALAAMGMGISDAIQESTMKEVGTRYHVGLKAATKEQVEKVTADARVKDHSWNILLGTADNLVKRQYEIRLAQNEKELENSFIHLKEGTMPQKEEDIVVDTFLMDELKIPYETGAEIPLEFTFHGQKISKTFRVCGWYEGITISHASELYISETFWKKLKGNLKEQDFIDWGKAHPEEESVGLYSVGLYFEDAKNTEKIVRSVISDAGYHPDGEADGYKREESLDYGINWAYMQNRTENADPLTIMILGASFIVILFTGYLIIYNIFYISVFRDIRFYGLLKTVGTTKKQLQSLIRRQALILSVIGIPVGLAAGYAVSNIMFPFVMEITAFTDYGFRLKFRPEVAVFGIIFALFTVFISCRKPGKMAGSVSPVEAVRYTEGGKGRKRQKKSESGAKLHRMALSNMGRNKKKTALVLISLSLSMMLLCVVLTGVQSFQVDDYLEQRLLGDVLIGSNSALGNFSGGVADLELDPDYVSAADARPGITLRNELWQIFGNTKVFVDEEAMSRYQDLLDQGKLNQDGFGKNTILETTDRGQLWTDAYAYDDEALSKLKVLDGKLDIEKFQKGGYILMTEIIGDHTEGARVYEPGEKVKFLSQTEDSKYVETKDQEGNITEIHWENLKETEYEVMAIVDVPISMTDQTSPVNGVRTVLPKKDVEKDPYAWCFAVSYEVEENQLDSFIKAVNDYSENVNKNMGYLSKSSLMEGFRTMIGSVRMVGIALSAVIAFIGVLNFINSMITGMIARKREFAVLCSIGMTEQQLKRMILEEGMYYVLISGVVSLVLGTLVSWGIMTALNNVVLFFSYQPSFLAFLIMIPLLLILAVAVPYLAYNRIKKESIVERLRNTEE</sequence>
<evidence type="ECO:0000313" key="9">
    <source>
        <dbReference type="EMBL" id="VYT25923.1"/>
    </source>
</evidence>
<evidence type="ECO:0000256" key="4">
    <source>
        <dbReference type="ARBA" id="ARBA00022989"/>
    </source>
</evidence>
<dbReference type="PANTHER" id="PTHR30572:SF4">
    <property type="entry name" value="ABC TRANSPORTER PERMEASE YTRF"/>
    <property type="match status" value="1"/>
</dbReference>
<reference evidence="9" key="1">
    <citation type="submission" date="2019-11" db="EMBL/GenBank/DDBJ databases">
        <authorList>
            <person name="Feng L."/>
        </authorList>
    </citation>
    <scope>NUCLEOTIDE SEQUENCE</scope>
    <source>
        <strain evidence="9">BgluceraseaLFYP119</strain>
    </source>
</reference>
<protein>
    <submittedName>
        <fullName evidence="9">FtsX-like permease family protein</fullName>
    </submittedName>
</protein>
<name>A0A6N2V8U0_9FIRM</name>
<dbReference type="Pfam" id="PF02687">
    <property type="entry name" value="FtsX"/>
    <property type="match status" value="2"/>
</dbReference>
<dbReference type="GO" id="GO:0005886">
    <property type="term" value="C:plasma membrane"/>
    <property type="evidence" value="ECO:0007669"/>
    <property type="project" value="UniProtKB-SubCell"/>
</dbReference>
<evidence type="ECO:0000256" key="5">
    <source>
        <dbReference type="ARBA" id="ARBA00023136"/>
    </source>
</evidence>
<feature type="transmembrane region" description="Helical" evidence="7">
    <location>
        <begin position="754"/>
        <end position="776"/>
    </location>
</feature>
<feature type="domain" description="ABC3 transporter permease C-terminal" evidence="8">
    <location>
        <begin position="290"/>
        <end position="398"/>
    </location>
</feature>
<dbReference type="EMBL" id="CACRST010000025">
    <property type="protein sequence ID" value="VYT25923.1"/>
    <property type="molecule type" value="Genomic_DNA"/>
</dbReference>
<accession>A0A6N2V8U0</accession>
<feature type="domain" description="ABC3 transporter permease C-terminal" evidence="8">
    <location>
        <begin position="758"/>
        <end position="875"/>
    </location>
</feature>
<dbReference type="RefSeq" id="WP_156354949.1">
    <property type="nucleotide sequence ID" value="NZ_CACRST010000025.1"/>
</dbReference>
<gene>
    <name evidence="9" type="ORF">BGLFYP119_02494</name>
</gene>
<dbReference type="AlphaFoldDB" id="A0A6N2V8U0"/>
<feature type="transmembrane region" description="Helical" evidence="7">
    <location>
        <begin position="382"/>
        <end position="398"/>
    </location>
</feature>